<name>A0A811UMD1_CERCA</name>
<proteinExistence type="predicted"/>
<keyword evidence="1" id="KW-0472">Membrane</keyword>
<comment type="caution">
    <text evidence="2">The sequence shown here is derived from an EMBL/GenBank/DDBJ whole genome shotgun (WGS) entry which is preliminary data.</text>
</comment>
<dbReference type="AlphaFoldDB" id="A0A811UMD1"/>
<sequence length="56" mass="6546">TWFGMQHAALDLSIVACLLASWHFSDFHCRWYELWMPGGWLFGWLTTVELFGLLAI</sequence>
<protein>
    <submittedName>
        <fullName evidence="2">(Mediterranean fruit fly) hypothetical protein</fullName>
    </submittedName>
</protein>
<accession>A0A811UMD1</accession>
<feature type="non-terminal residue" evidence="2">
    <location>
        <position position="1"/>
    </location>
</feature>
<keyword evidence="3" id="KW-1185">Reference proteome</keyword>
<dbReference type="EMBL" id="CAJHJT010000012">
    <property type="protein sequence ID" value="CAD6999901.1"/>
    <property type="molecule type" value="Genomic_DNA"/>
</dbReference>
<evidence type="ECO:0000256" key="1">
    <source>
        <dbReference type="SAM" id="Phobius"/>
    </source>
</evidence>
<evidence type="ECO:0000313" key="2">
    <source>
        <dbReference type="EMBL" id="CAD6999901.1"/>
    </source>
</evidence>
<dbReference type="Proteomes" id="UP000606786">
    <property type="component" value="Unassembled WGS sequence"/>
</dbReference>
<organism evidence="2 3">
    <name type="scientific">Ceratitis capitata</name>
    <name type="common">Mediterranean fruit fly</name>
    <name type="synonym">Tephritis capitata</name>
    <dbReference type="NCBI Taxonomy" id="7213"/>
    <lineage>
        <taxon>Eukaryota</taxon>
        <taxon>Metazoa</taxon>
        <taxon>Ecdysozoa</taxon>
        <taxon>Arthropoda</taxon>
        <taxon>Hexapoda</taxon>
        <taxon>Insecta</taxon>
        <taxon>Pterygota</taxon>
        <taxon>Neoptera</taxon>
        <taxon>Endopterygota</taxon>
        <taxon>Diptera</taxon>
        <taxon>Brachycera</taxon>
        <taxon>Muscomorpha</taxon>
        <taxon>Tephritoidea</taxon>
        <taxon>Tephritidae</taxon>
        <taxon>Ceratitis</taxon>
        <taxon>Ceratitis</taxon>
    </lineage>
</organism>
<keyword evidence="1" id="KW-1133">Transmembrane helix</keyword>
<keyword evidence="1" id="KW-0812">Transmembrane</keyword>
<reference evidence="2" key="1">
    <citation type="submission" date="2020-11" db="EMBL/GenBank/DDBJ databases">
        <authorList>
            <person name="Whitehead M."/>
        </authorList>
    </citation>
    <scope>NUCLEOTIDE SEQUENCE</scope>
    <source>
        <strain evidence="2">EGII</strain>
    </source>
</reference>
<feature type="transmembrane region" description="Helical" evidence="1">
    <location>
        <begin position="37"/>
        <end position="55"/>
    </location>
</feature>
<gene>
    <name evidence="2" type="ORF">CCAP1982_LOCUS8411</name>
</gene>
<evidence type="ECO:0000313" key="3">
    <source>
        <dbReference type="Proteomes" id="UP000606786"/>
    </source>
</evidence>